<name>A0A4S8QED9_9ACTN</name>
<feature type="domain" description="Transposase Helix-turn-helix" evidence="4">
    <location>
        <begin position="63"/>
        <end position="113"/>
    </location>
</feature>
<reference evidence="6" key="1">
    <citation type="submission" date="2019-04" db="EMBL/GenBank/DDBJ databases">
        <title>Nocardioides xinjiangensis sp. nov.</title>
        <authorList>
            <person name="Liu S."/>
        </authorList>
    </citation>
    <scope>NUCLEOTIDE SEQUENCE [LARGE SCALE GENOMIC DNA]</scope>
    <source>
        <strain evidence="6">18</strain>
    </source>
</reference>
<comment type="cofactor">
    <cofactor evidence="1">
        <name>a divalent metal cation</name>
        <dbReference type="ChEBI" id="CHEBI:60240"/>
    </cofactor>
</comment>
<evidence type="ECO:0000259" key="3">
    <source>
        <dbReference type="Pfam" id="PF13359"/>
    </source>
</evidence>
<dbReference type="Pfam" id="PF13359">
    <property type="entry name" value="DDE_Tnp_4"/>
    <property type="match status" value="1"/>
</dbReference>
<dbReference type="InterPro" id="IPR027806">
    <property type="entry name" value="HARBI1_dom"/>
</dbReference>
<reference evidence="5 6" key="2">
    <citation type="submission" date="2019-05" db="EMBL/GenBank/DDBJ databases">
        <title>Glycomyces buryatensis sp. nov.</title>
        <authorList>
            <person name="Nikitina E."/>
        </authorList>
    </citation>
    <scope>NUCLEOTIDE SEQUENCE [LARGE SCALE GENOMIC DNA]</scope>
    <source>
        <strain evidence="5 6">18</strain>
    </source>
</reference>
<dbReference type="GO" id="GO:0046872">
    <property type="term" value="F:metal ion binding"/>
    <property type="evidence" value="ECO:0007669"/>
    <property type="project" value="UniProtKB-KW"/>
</dbReference>
<keyword evidence="2" id="KW-0479">Metal-binding</keyword>
<evidence type="ECO:0000256" key="1">
    <source>
        <dbReference type="ARBA" id="ARBA00001968"/>
    </source>
</evidence>
<sequence length="293" mass="32874">MGSEVLCHRTRTRLLVHIRASKPDALQGVSLHYPGTVTLSTANLQLTARLIARHRAAIGSYWRKLDPSQQALLALVYLRKHETYAALAEGWRIGQTTAWRYIREVITLLEALAPTLQGALWAAASRGLRWLLLDGTCAEIDRINDLHHPDQGKHVDRHWCHKHRHHAVTFAALTDHDGHLVWIGTGYPGSTHDLTAARSDDVFYLARKADLELFADKGYTGAGERVTVPVKGKRDNLAEAQREHNHVVNSTRALVERGFAVLKQWKLFERARCCPTLLARAAKAVLVLELNAR</sequence>
<dbReference type="InterPro" id="IPR027805">
    <property type="entry name" value="Transposase_HTH_dom"/>
</dbReference>
<feature type="domain" description="DDE Tnp4" evidence="3">
    <location>
        <begin position="134"/>
        <end position="287"/>
    </location>
</feature>
<organism evidence="5 6">
    <name type="scientific">Glycomyces buryatensis</name>
    <dbReference type="NCBI Taxonomy" id="2570927"/>
    <lineage>
        <taxon>Bacteria</taxon>
        <taxon>Bacillati</taxon>
        <taxon>Actinomycetota</taxon>
        <taxon>Actinomycetes</taxon>
        <taxon>Glycomycetales</taxon>
        <taxon>Glycomycetaceae</taxon>
        <taxon>Glycomyces</taxon>
    </lineage>
</organism>
<comment type="caution">
    <text evidence="5">The sequence shown here is derived from an EMBL/GenBank/DDBJ whole genome shotgun (WGS) entry which is preliminary data.</text>
</comment>
<evidence type="ECO:0000313" key="5">
    <source>
        <dbReference type="EMBL" id="THV42700.1"/>
    </source>
</evidence>
<dbReference type="EMBL" id="STGY01000020">
    <property type="protein sequence ID" value="THV42700.1"/>
    <property type="molecule type" value="Genomic_DNA"/>
</dbReference>
<dbReference type="Pfam" id="PF13613">
    <property type="entry name" value="HTH_Tnp_4"/>
    <property type="match status" value="1"/>
</dbReference>
<dbReference type="Proteomes" id="UP000308760">
    <property type="component" value="Unassembled WGS sequence"/>
</dbReference>
<keyword evidence="6" id="KW-1185">Reference proteome</keyword>
<protein>
    <submittedName>
        <fullName evidence="5">IS5/IS1182 family transposase</fullName>
    </submittedName>
</protein>
<dbReference type="OrthoDB" id="3699454at2"/>
<evidence type="ECO:0000256" key="2">
    <source>
        <dbReference type="ARBA" id="ARBA00022723"/>
    </source>
</evidence>
<gene>
    <name evidence="5" type="ORF">FAB82_04965</name>
</gene>
<evidence type="ECO:0000313" key="6">
    <source>
        <dbReference type="Proteomes" id="UP000308760"/>
    </source>
</evidence>
<evidence type="ECO:0000259" key="4">
    <source>
        <dbReference type="Pfam" id="PF13613"/>
    </source>
</evidence>
<proteinExistence type="predicted"/>
<dbReference type="AlphaFoldDB" id="A0A4S8QED9"/>
<accession>A0A4S8QED9</accession>